<feature type="region of interest" description="Disordered" evidence="1">
    <location>
        <begin position="67"/>
        <end position="124"/>
    </location>
</feature>
<organism evidence="3 4">
    <name type="scientific">Kwoniella dendrophila CBS 6074</name>
    <dbReference type="NCBI Taxonomy" id="1295534"/>
    <lineage>
        <taxon>Eukaryota</taxon>
        <taxon>Fungi</taxon>
        <taxon>Dikarya</taxon>
        <taxon>Basidiomycota</taxon>
        <taxon>Agaricomycotina</taxon>
        <taxon>Tremellomycetes</taxon>
        <taxon>Tremellales</taxon>
        <taxon>Cryptococcaceae</taxon>
        <taxon>Kwoniella</taxon>
    </lineage>
</organism>
<reference evidence="3 4" key="1">
    <citation type="submission" date="2024-01" db="EMBL/GenBank/DDBJ databases">
        <title>Comparative genomics of Cryptococcus and Kwoniella reveals pathogenesis evolution and contrasting modes of karyotype evolution via chromosome fusion or intercentromeric recombination.</title>
        <authorList>
            <person name="Coelho M.A."/>
            <person name="David-Palma M."/>
            <person name="Shea T."/>
            <person name="Bowers K."/>
            <person name="McGinley-Smith S."/>
            <person name="Mohammad A.W."/>
            <person name="Gnirke A."/>
            <person name="Yurkov A.M."/>
            <person name="Nowrousian M."/>
            <person name="Sun S."/>
            <person name="Cuomo C.A."/>
            <person name="Heitman J."/>
        </authorList>
    </citation>
    <scope>NUCLEOTIDE SEQUENCE [LARGE SCALE GENOMIC DNA]</scope>
    <source>
        <strain evidence="3 4">CBS 6074</strain>
    </source>
</reference>
<accession>A0AAX4K1I7</accession>
<proteinExistence type="predicted"/>
<dbReference type="RefSeq" id="XP_066078348.1">
    <property type="nucleotide sequence ID" value="XM_066222251.1"/>
</dbReference>
<evidence type="ECO:0000256" key="2">
    <source>
        <dbReference type="SAM" id="SignalP"/>
    </source>
</evidence>
<feature type="signal peptide" evidence="2">
    <location>
        <begin position="1"/>
        <end position="20"/>
    </location>
</feature>
<sequence>MKFSSIFTAALLTFSLGAVASPIDFHNDLVARTGGGAPTVPAGYKLISVGNVYVLTDANGNFAGAFAKGTGNGSPQTQTNNNSNKQVAGKTFGQTNGDVSQSNSGQNIGSGGVGNTDLGGKTPW</sequence>
<dbReference type="GeneID" id="91097201"/>
<protein>
    <submittedName>
        <fullName evidence="3">Uncharacterized protein</fullName>
    </submittedName>
</protein>
<dbReference type="Proteomes" id="UP001355207">
    <property type="component" value="Chromosome 9"/>
</dbReference>
<evidence type="ECO:0000313" key="3">
    <source>
        <dbReference type="EMBL" id="WWC91586.1"/>
    </source>
</evidence>
<evidence type="ECO:0000256" key="1">
    <source>
        <dbReference type="SAM" id="MobiDB-lite"/>
    </source>
</evidence>
<feature type="compositionally biased region" description="Polar residues" evidence="1">
    <location>
        <begin position="74"/>
        <end position="98"/>
    </location>
</feature>
<name>A0AAX4K1I7_9TREE</name>
<gene>
    <name evidence="3" type="ORF">L201_006532</name>
</gene>
<evidence type="ECO:0000313" key="4">
    <source>
        <dbReference type="Proteomes" id="UP001355207"/>
    </source>
</evidence>
<keyword evidence="4" id="KW-1185">Reference proteome</keyword>
<dbReference type="EMBL" id="CP144106">
    <property type="protein sequence ID" value="WWC91586.1"/>
    <property type="molecule type" value="Genomic_DNA"/>
</dbReference>
<keyword evidence="2" id="KW-0732">Signal</keyword>
<feature type="chain" id="PRO_5043556490" evidence="2">
    <location>
        <begin position="21"/>
        <end position="124"/>
    </location>
</feature>
<dbReference type="AlphaFoldDB" id="A0AAX4K1I7"/>